<dbReference type="GO" id="GO:0000156">
    <property type="term" value="F:phosphorelay response regulator activity"/>
    <property type="evidence" value="ECO:0007669"/>
    <property type="project" value="InterPro"/>
</dbReference>
<dbReference type="STRING" id="425514.SAMN05443550_114113"/>
<dbReference type="PROSITE" id="PS50930">
    <property type="entry name" value="HTH_LYTTR"/>
    <property type="match status" value="1"/>
</dbReference>
<protein>
    <submittedName>
        <fullName evidence="4">Two component transcriptional regulator, LytTR family</fullName>
    </submittedName>
</protein>
<dbReference type="SMART" id="SM00448">
    <property type="entry name" value="REC"/>
    <property type="match status" value="1"/>
</dbReference>
<feature type="domain" description="Response regulatory" evidence="2">
    <location>
        <begin position="2"/>
        <end position="114"/>
    </location>
</feature>
<keyword evidence="5" id="KW-1185">Reference proteome</keyword>
<dbReference type="PROSITE" id="PS50110">
    <property type="entry name" value="RESPONSE_REGULATORY"/>
    <property type="match status" value="1"/>
</dbReference>
<dbReference type="RefSeq" id="WP_090559733.1">
    <property type="nucleotide sequence ID" value="NZ_FNRA01000014.1"/>
</dbReference>
<accession>A0A1H4HBN3</accession>
<keyword evidence="1" id="KW-0597">Phosphoprotein</keyword>
<feature type="modified residue" description="4-aspartylphosphate" evidence="1">
    <location>
        <position position="53"/>
    </location>
</feature>
<dbReference type="Proteomes" id="UP000198850">
    <property type="component" value="Unassembled WGS sequence"/>
</dbReference>
<reference evidence="4 5" key="1">
    <citation type="submission" date="2016-10" db="EMBL/GenBank/DDBJ databases">
        <authorList>
            <person name="de Groot N.N."/>
        </authorList>
    </citation>
    <scope>NUCLEOTIDE SEQUENCE [LARGE SCALE GENOMIC DNA]</scope>
    <source>
        <strain evidence="4 5">DSM 19033</strain>
    </source>
</reference>
<feature type="domain" description="HTH LytTR-type" evidence="3">
    <location>
        <begin position="143"/>
        <end position="230"/>
    </location>
</feature>
<dbReference type="InterPro" id="IPR007492">
    <property type="entry name" value="LytTR_DNA-bd_dom"/>
</dbReference>
<dbReference type="Pfam" id="PF04397">
    <property type="entry name" value="LytTR"/>
    <property type="match status" value="1"/>
</dbReference>
<dbReference type="GO" id="GO:0003677">
    <property type="term" value="F:DNA binding"/>
    <property type="evidence" value="ECO:0007669"/>
    <property type="project" value="InterPro"/>
</dbReference>
<dbReference type="PANTHER" id="PTHR37299">
    <property type="entry name" value="TRANSCRIPTIONAL REGULATOR-RELATED"/>
    <property type="match status" value="1"/>
</dbReference>
<dbReference type="OrthoDB" id="9787344at2"/>
<dbReference type="AlphaFoldDB" id="A0A1H4HBN3"/>
<name>A0A1H4HBN3_9SPHI</name>
<gene>
    <name evidence="4" type="ORF">SAMN05443550_114113</name>
</gene>
<dbReference type="InterPro" id="IPR001789">
    <property type="entry name" value="Sig_transdc_resp-reg_receiver"/>
</dbReference>
<dbReference type="SUPFAM" id="SSF52172">
    <property type="entry name" value="CheY-like"/>
    <property type="match status" value="1"/>
</dbReference>
<dbReference type="EMBL" id="FNRA01000014">
    <property type="protein sequence ID" value="SEB18478.1"/>
    <property type="molecule type" value="Genomic_DNA"/>
</dbReference>
<organism evidence="4 5">
    <name type="scientific">Pedobacter hartonius</name>
    <dbReference type="NCBI Taxonomy" id="425514"/>
    <lineage>
        <taxon>Bacteria</taxon>
        <taxon>Pseudomonadati</taxon>
        <taxon>Bacteroidota</taxon>
        <taxon>Sphingobacteriia</taxon>
        <taxon>Sphingobacteriales</taxon>
        <taxon>Sphingobacteriaceae</taxon>
        <taxon>Pedobacter</taxon>
    </lineage>
</organism>
<sequence>MNCLIIDDNPIARATLNQLAGQVININISAECSSAMEAYNYMQEHTVDLLFLDIEMPGMNGIELIRNLGNYRPVIIFTTSKKDYAVEAFELNVADYLVKPLMPARFIQAVKKAQEIVDSQKLEVKWTSDEFIFVRDTNVVRRLKLDDILFAEAMGDYVKFYTKEKLYAIHTKLKTVEERLPSRNFLRIHRSYIVAINKIDAFQDGALRIGSKFLPVTDTYRKILNERLNVL</sequence>
<proteinExistence type="predicted"/>
<evidence type="ECO:0000259" key="2">
    <source>
        <dbReference type="PROSITE" id="PS50110"/>
    </source>
</evidence>
<evidence type="ECO:0000313" key="5">
    <source>
        <dbReference type="Proteomes" id="UP000198850"/>
    </source>
</evidence>
<dbReference type="Pfam" id="PF00072">
    <property type="entry name" value="Response_reg"/>
    <property type="match status" value="1"/>
</dbReference>
<evidence type="ECO:0000259" key="3">
    <source>
        <dbReference type="PROSITE" id="PS50930"/>
    </source>
</evidence>
<evidence type="ECO:0000313" key="4">
    <source>
        <dbReference type="EMBL" id="SEB18478.1"/>
    </source>
</evidence>
<evidence type="ECO:0000256" key="1">
    <source>
        <dbReference type="PROSITE-ProRule" id="PRU00169"/>
    </source>
</evidence>
<dbReference type="InterPro" id="IPR046947">
    <property type="entry name" value="LytR-like"/>
</dbReference>
<dbReference type="SMART" id="SM00850">
    <property type="entry name" value="LytTR"/>
    <property type="match status" value="1"/>
</dbReference>
<dbReference type="Gene3D" id="3.40.50.2300">
    <property type="match status" value="1"/>
</dbReference>
<dbReference type="Gene3D" id="2.40.50.1020">
    <property type="entry name" value="LytTr DNA-binding domain"/>
    <property type="match status" value="1"/>
</dbReference>
<dbReference type="PANTHER" id="PTHR37299:SF1">
    <property type="entry name" value="STAGE 0 SPORULATION PROTEIN A HOMOLOG"/>
    <property type="match status" value="1"/>
</dbReference>
<dbReference type="InterPro" id="IPR011006">
    <property type="entry name" value="CheY-like_superfamily"/>
</dbReference>